<dbReference type="AlphaFoldDB" id="A0A0K1E604"/>
<dbReference type="InterPro" id="IPR013221">
    <property type="entry name" value="Mur_ligase_cen"/>
</dbReference>
<evidence type="ECO:0000256" key="8">
    <source>
        <dbReference type="ARBA" id="ARBA00023316"/>
    </source>
</evidence>
<dbReference type="STRING" id="52.CMC5_004190"/>
<feature type="domain" description="Mur ligase C-terminal" evidence="10">
    <location>
        <begin position="342"/>
        <end position="472"/>
    </location>
</feature>
<dbReference type="KEGG" id="ccro:CMC5_004190"/>
<keyword evidence="1 12" id="KW-0436">Ligase</keyword>
<keyword evidence="7" id="KW-0131">Cell cycle</keyword>
<proteinExistence type="predicted"/>
<dbReference type="SUPFAM" id="SSF53623">
    <property type="entry name" value="MurD-like peptide ligases, catalytic domain"/>
    <property type="match status" value="1"/>
</dbReference>
<keyword evidence="2" id="KW-0132">Cell division</keyword>
<evidence type="ECO:0000256" key="7">
    <source>
        <dbReference type="ARBA" id="ARBA00023306"/>
    </source>
</evidence>
<keyword evidence="6" id="KW-0573">Peptidoglycan synthesis</keyword>
<dbReference type="GO" id="GO:0009252">
    <property type="term" value="P:peptidoglycan biosynthetic process"/>
    <property type="evidence" value="ECO:0007669"/>
    <property type="project" value="UniProtKB-KW"/>
</dbReference>
<dbReference type="GO" id="GO:0005524">
    <property type="term" value="F:ATP binding"/>
    <property type="evidence" value="ECO:0007669"/>
    <property type="project" value="UniProtKB-KW"/>
</dbReference>
<dbReference type="InterPro" id="IPR004101">
    <property type="entry name" value="Mur_ligase_C"/>
</dbReference>
<dbReference type="SUPFAM" id="SSF51984">
    <property type="entry name" value="MurCD N-terminal domain"/>
    <property type="match status" value="1"/>
</dbReference>
<evidence type="ECO:0000256" key="3">
    <source>
        <dbReference type="ARBA" id="ARBA00022741"/>
    </source>
</evidence>
<dbReference type="SUPFAM" id="SSF53244">
    <property type="entry name" value="MurD-like peptide ligases, peptide-binding domain"/>
    <property type="match status" value="1"/>
</dbReference>
<keyword evidence="5" id="KW-0133">Cell shape</keyword>
<dbReference type="OrthoDB" id="9804126at2"/>
<dbReference type="Proteomes" id="UP000067626">
    <property type="component" value="Chromosome"/>
</dbReference>
<evidence type="ECO:0000259" key="11">
    <source>
        <dbReference type="Pfam" id="PF08245"/>
    </source>
</evidence>
<organism evidence="12 13">
    <name type="scientific">Chondromyces crocatus</name>
    <dbReference type="NCBI Taxonomy" id="52"/>
    <lineage>
        <taxon>Bacteria</taxon>
        <taxon>Pseudomonadati</taxon>
        <taxon>Myxococcota</taxon>
        <taxon>Polyangia</taxon>
        <taxon>Polyangiales</taxon>
        <taxon>Polyangiaceae</taxon>
        <taxon>Chondromyces</taxon>
    </lineage>
</organism>
<dbReference type="InterPro" id="IPR036615">
    <property type="entry name" value="Mur_ligase_C_dom_sf"/>
</dbReference>
<dbReference type="PANTHER" id="PTHR43445:SF5">
    <property type="entry name" value="UDP-N-ACETYLMURAMATE--L-ALANYL-GAMMA-D-GLUTAMYL-MESO-2,6-DIAMINOHEPTANDIOATE LIGASE"/>
    <property type="match status" value="1"/>
</dbReference>
<accession>A0A0K1E604</accession>
<dbReference type="Pfam" id="PF01225">
    <property type="entry name" value="Mur_ligase"/>
    <property type="match status" value="1"/>
</dbReference>
<evidence type="ECO:0000256" key="6">
    <source>
        <dbReference type="ARBA" id="ARBA00022984"/>
    </source>
</evidence>
<reference evidence="12 13" key="1">
    <citation type="submission" date="2015-07" db="EMBL/GenBank/DDBJ databases">
        <title>Genome analysis of myxobacterium Chondromyces crocatus Cm c5 reveals a high potential for natural compound synthesis and the genetic basis for the loss of fruiting body formation.</title>
        <authorList>
            <person name="Zaburannyi N."/>
            <person name="Bunk B."/>
            <person name="Maier J."/>
            <person name="Overmann J."/>
            <person name="Mueller R."/>
        </authorList>
    </citation>
    <scope>NUCLEOTIDE SEQUENCE [LARGE SCALE GENOMIC DNA]</scope>
    <source>
        <strain evidence="12 13">Cm c5</strain>
    </source>
</reference>
<dbReference type="Pfam" id="PF02875">
    <property type="entry name" value="Mur_ligase_C"/>
    <property type="match status" value="1"/>
</dbReference>
<dbReference type="InterPro" id="IPR050061">
    <property type="entry name" value="MurCDEF_pg_biosynth"/>
</dbReference>
<gene>
    <name evidence="12" type="primary">mpl</name>
    <name evidence="12" type="ORF">CMC5_004190</name>
</gene>
<dbReference type="Gene3D" id="3.40.1190.10">
    <property type="entry name" value="Mur-like, catalytic domain"/>
    <property type="match status" value="1"/>
</dbReference>
<keyword evidence="4" id="KW-0067">ATP-binding</keyword>
<dbReference type="Gene3D" id="3.90.190.20">
    <property type="entry name" value="Mur ligase, C-terminal domain"/>
    <property type="match status" value="1"/>
</dbReference>
<dbReference type="PANTHER" id="PTHR43445">
    <property type="entry name" value="UDP-N-ACETYLMURAMATE--L-ALANINE LIGASE-RELATED"/>
    <property type="match status" value="1"/>
</dbReference>
<protein>
    <submittedName>
        <fullName evidence="12">UDP-N-acetylmuramate:L-alanyl-gamma-D-glutamyl-meso-diaminopimelate ligase</fullName>
    </submittedName>
</protein>
<dbReference type="Pfam" id="PF08245">
    <property type="entry name" value="Mur_ligase_M"/>
    <property type="match status" value="1"/>
</dbReference>
<dbReference type="GO" id="GO:0016881">
    <property type="term" value="F:acid-amino acid ligase activity"/>
    <property type="evidence" value="ECO:0007669"/>
    <property type="project" value="InterPro"/>
</dbReference>
<evidence type="ECO:0000313" key="12">
    <source>
        <dbReference type="EMBL" id="AKT36305.1"/>
    </source>
</evidence>
<dbReference type="GO" id="GO:0071555">
    <property type="term" value="P:cell wall organization"/>
    <property type="evidence" value="ECO:0007669"/>
    <property type="project" value="UniProtKB-KW"/>
</dbReference>
<keyword evidence="13" id="KW-1185">Reference proteome</keyword>
<evidence type="ECO:0000259" key="9">
    <source>
        <dbReference type="Pfam" id="PF01225"/>
    </source>
</evidence>
<keyword evidence="8" id="KW-0961">Cell wall biogenesis/degradation</keyword>
<feature type="domain" description="Mur ligase N-terminal catalytic" evidence="9">
    <location>
        <begin position="2"/>
        <end position="100"/>
    </location>
</feature>
<name>A0A0K1E604_CHOCO</name>
<evidence type="ECO:0000256" key="2">
    <source>
        <dbReference type="ARBA" id="ARBA00022618"/>
    </source>
</evidence>
<dbReference type="EMBL" id="CP012159">
    <property type="protein sequence ID" value="AKT36305.1"/>
    <property type="molecule type" value="Genomic_DNA"/>
</dbReference>
<dbReference type="Gene3D" id="3.40.50.720">
    <property type="entry name" value="NAD(P)-binding Rossmann-like Domain"/>
    <property type="match status" value="1"/>
</dbReference>
<dbReference type="RefSeq" id="WP_050428839.1">
    <property type="nucleotide sequence ID" value="NZ_CP012159.1"/>
</dbReference>
<sequence length="493" mass="52469">MHVHFIGVAGSGMGALAGLFKAAGHDVSGSDVAFHPPMGPALERWGIRLLPGFDAAHLDPRPDLVVVGNVCRPNNPEARAAIDAGLPTTTMAHALAEHLLRGRTPLVVAGTHGKTTTSALCAWLLHQGGRDPAFLIGGLPKNFDASFRLSQSTSNRGLQLALGQGGAVRANPFVIEGDEYDTAFFEKTPKFWHYRPQVGIITSIEHDHIDIYPDESSYLAAFRGFVERIPEGGLIIAAAHDRHVVETVSSTARAPIAWFALEGDDTHGMPPHWLAAPSGADSAGQSFDLFAGGVFAGRFGLKIPGLHNVRNAVAALAAAAQGFGIPLGTLGPALPQFEGVRRRQDLVFEVDGLRVYDDFAHHPTAVDETLKGLRTKHASGRLWAVFEPRSATACRGLHQQAYEHAFDAADRIVLAPLGRSDIPADEQLDRPRLAAALKSRGKDADAATSIDAIVDSIARDALPGDTIALLSNGSFGGIHEKLRARLAKKQDEG</sequence>
<dbReference type="PATRIC" id="fig|52.7.peg.446"/>
<evidence type="ECO:0000256" key="1">
    <source>
        <dbReference type="ARBA" id="ARBA00022598"/>
    </source>
</evidence>
<evidence type="ECO:0000256" key="4">
    <source>
        <dbReference type="ARBA" id="ARBA00022840"/>
    </source>
</evidence>
<dbReference type="GO" id="GO:0008360">
    <property type="term" value="P:regulation of cell shape"/>
    <property type="evidence" value="ECO:0007669"/>
    <property type="project" value="UniProtKB-KW"/>
</dbReference>
<evidence type="ECO:0000313" key="13">
    <source>
        <dbReference type="Proteomes" id="UP000067626"/>
    </source>
</evidence>
<keyword evidence="3" id="KW-0547">Nucleotide-binding</keyword>
<dbReference type="GO" id="GO:0051301">
    <property type="term" value="P:cell division"/>
    <property type="evidence" value="ECO:0007669"/>
    <property type="project" value="UniProtKB-KW"/>
</dbReference>
<evidence type="ECO:0000256" key="5">
    <source>
        <dbReference type="ARBA" id="ARBA00022960"/>
    </source>
</evidence>
<dbReference type="InterPro" id="IPR036565">
    <property type="entry name" value="Mur-like_cat_sf"/>
</dbReference>
<evidence type="ECO:0000259" key="10">
    <source>
        <dbReference type="Pfam" id="PF02875"/>
    </source>
</evidence>
<dbReference type="InterPro" id="IPR000713">
    <property type="entry name" value="Mur_ligase_N"/>
</dbReference>
<feature type="domain" description="Mur ligase central" evidence="11">
    <location>
        <begin position="108"/>
        <end position="319"/>
    </location>
</feature>